<evidence type="ECO:0000313" key="2">
    <source>
        <dbReference type="EnsemblProtists" id="EKX31959"/>
    </source>
</evidence>
<accession>L1I7T0</accession>
<protein>
    <submittedName>
        <fullName evidence="1 2">Uncharacterized protein</fullName>
    </submittedName>
</protein>
<proteinExistence type="predicted"/>
<reference evidence="2" key="3">
    <citation type="submission" date="2016-03" db="UniProtKB">
        <authorList>
            <consortium name="EnsemblProtists"/>
        </authorList>
    </citation>
    <scope>IDENTIFICATION</scope>
</reference>
<evidence type="ECO:0000313" key="3">
    <source>
        <dbReference type="Proteomes" id="UP000011087"/>
    </source>
</evidence>
<name>L1I7T0_GUITC</name>
<dbReference type="KEGG" id="gtt:GUITHDRAFT_148950"/>
<organism evidence="1">
    <name type="scientific">Guillardia theta (strain CCMP2712)</name>
    <name type="common">Cryptophyte</name>
    <dbReference type="NCBI Taxonomy" id="905079"/>
    <lineage>
        <taxon>Eukaryota</taxon>
        <taxon>Cryptophyceae</taxon>
        <taxon>Pyrenomonadales</taxon>
        <taxon>Geminigeraceae</taxon>
        <taxon>Guillardia</taxon>
    </lineage>
</organism>
<dbReference type="PaxDb" id="55529-EKX31959"/>
<sequence length="117" mass="13055">MIMMDDCLGMGSMCLSLTFDLQFSDIVHAQELYSTYTISNTWEPYFESKWPTTTISNNRWNDGNRGASWNYGDNFGGGNDYRTDHTIFGNYGVTDSVYSGSNPIKLCSGTHNAECSG</sequence>
<reference evidence="1 3" key="1">
    <citation type="journal article" date="2012" name="Nature">
        <title>Algal genomes reveal evolutionary mosaicism and the fate of nucleomorphs.</title>
        <authorList>
            <consortium name="DOE Joint Genome Institute"/>
            <person name="Curtis B.A."/>
            <person name="Tanifuji G."/>
            <person name="Burki F."/>
            <person name="Gruber A."/>
            <person name="Irimia M."/>
            <person name="Maruyama S."/>
            <person name="Arias M.C."/>
            <person name="Ball S.G."/>
            <person name="Gile G.H."/>
            <person name="Hirakawa Y."/>
            <person name="Hopkins J.F."/>
            <person name="Kuo A."/>
            <person name="Rensing S.A."/>
            <person name="Schmutz J."/>
            <person name="Symeonidi A."/>
            <person name="Elias M."/>
            <person name="Eveleigh R.J."/>
            <person name="Herman E.K."/>
            <person name="Klute M.J."/>
            <person name="Nakayama T."/>
            <person name="Obornik M."/>
            <person name="Reyes-Prieto A."/>
            <person name="Armbrust E.V."/>
            <person name="Aves S.J."/>
            <person name="Beiko R.G."/>
            <person name="Coutinho P."/>
            <person name="Dacks J.B."/>
            <person name="Durnford D.G."/>
            <person name="Fast N.M."/>
            <person name="Green B.R."/>
            <person name="Grisdale C.J."/>
            <person name="Hempel F."/>
            <person name="Henrissat B."/>
            <person name="Hoppner M.P."/>
            <person name="Ishida K."/>
            <person name="Kim E."/>
            <person name="Koreny L."/>
            <person name="Kroth P.G."/>
            <person name="Liu Y."/>
            <person name="Malik S.B."/>
            <person name="Maier U.G."/>
            <person name="McRose D."/>
            <person name="Mock T."/>
            <person name="Neilson J.A."/>
            <person name="Onodera N.T."/>
            <person name="Poole A.M."/>
            <person name="Pritham E.J."/>
            <person name="Richards T.A."/>
            <person name="Rocap G."/>
            <person name="Roy S.W."/>
            <person name="Sarai C."/>
            <person name="Schaack S."/>
            <person name="Shirato S."/>
            <person name="Slamovits C.H."/>
            <person name="Spencer D.F."/>
            <person name="Suzuki S."/>
            <person name="Worden A.Z."/>
            <person name="Zauner S."/>
            <person name="Barry K."/>
            <person name="Bell C."/>
            <person name="Bharti A.K."/>
            <person name="Crow J.A."/>
            <person name="Grimwood J."/>
            <person name="Kramer R."/>
            <person name="Lindquist E."/>
            <person name="Lucas S."/>
            <person name="Salamov A."/>
            <person name="McFadden G.I."/>
            <person name="Lane C.E."/>
            <person name="Keeling P.J."/>
            <person name="Gray M.W."/>
            <person name="Grigoriev I.V."/>
            <person name="Archibald J.M."/>
        </authorList>
    </citation>
    <scope>NUCLEOTIDE SEQUENCE</scope>
    <source>
        <strain evidence="1 3">CCMP2712</strain>
    </source>
</reference>
<dbReference type="GeneID" id="17288683"/>
<gene>
    <name evidence="1" type="ORF">GUITHDRAFT_148950</name>
</gene>
<dbReference type="AlphaFoldDB" id="L1I7T0"/>
<dbReference type="RefSeq" id="XP_005818939.1">
    <property type="nucleotide sequence ID" value="XM_005818882.1"/>
</dbReference>
<dbReference type="Proteomes" id="UP000011087">
    <property type="component" value="Unassembled WGS sequence"/>
</dbReference>
<dbReference type="EMBL" id="JH993222">
    <property type="protein sequence ID" value="EKX31959.1"/>
    <property type="molecule type" value="Genomic_DNA"/>
</dbReference>
<dbReference type="EnsemblProtists" id="EKX31959">
    <property type="protein sequence ID" value="EKX31959"/>
    <property type="gene ID" value="GUITHDRAFT_148950"/>
</dbReference>
<reference evidence="3" key="2">
    <citation type="submission" date="2012-11" db="EMBL/GenBank/DDBJ databases">
        <authorList>
            <person name="Kuo A."/>
            <person name="Curtis B.A."/>
            <person name="Tanifuji G."/>
            <person name="Burki F."/>
            <person name="Gruber A."/>
            <person name="Irimia M."/>
            <person name="Maruyama S."/>
            <person name="Arias M.C."/>
            <person name="Ball S.G."/>
            <person name="Gile G.H."/>
            <person name="Hirakawa Y."/>
            <person name="Hopkins J.F."/>
            <person name="Rensing S.A."/>
            <person name="Schmutz J."/>
            <person name="Symeonidi A."/>
            <person name="Elias M."/>
            <person name="Eveleigh R.J."/>
            <person name="Herman E.K."/>
            <person name="Klute M.J."/>
            <person name="Nakayama T."/>
            <person name="Obornik M."/>
            <person name="Reyes-Prieto A."/>
            <person name="Armbrust E.V."/>
            <person name="Aves S.J."/>
            <person name="Beiko R.G."/>
            <person name="Coutinho P."/>
            <person name="Dacks J.B."/>
            <person name="Durnford D.G."/>
            <person name="Fast N.M."/>
            <person name="Green B.R."/>
            <person name="Grisdale C."/>
            <person name="Hempe F."/>
            <person name="Henrissat B."/>
            <person name="Hoppner M.P."/>
            <person name="Ishida K.-I."/>
            <person name="Kim E."/>
            <person name="Koreny L."/>
            <person name="Kroth P.G."/>
            <person name="Liu Y."/>
            <person name="Malik S.-B."/>
            <person name="Maier U.G."/>
            <person name="McRose D."/>
            <person name="Mock T."/>
            <person name="Neilson J.A."/>
            <person name="Onodera N.T."/>
            <person name="Poole A.M."/>
            <person name="Pritham E.J."/>
            <person name="Richards T.A."/>
            <person name="Rocap G."/>
            <person name="Roy S.W."/>
            <person name="Sarai C."/>
            <person name="Schaack S."/>
            <person name="Shirato S."/>
            <person name="Slamovits C.H."/>
            <person name="Spencer D.F."/>
            <person name="Suzuki S."/>
            <person name="Worden A.Z."/>
            <person name="Zauner S."/>
            <person name="Barry K."/>
            <person name="Bell C."/>
            <person name="Bharti A.K."/>
            <person name="Crow J.A."/>
            <person name="Grimwood J."/>
            <person name="Kramer R."/>
            <person name="Lindquist E."/>
            <person name="Lucas S."/>
            <person name="Salamov A."/>
            <person name="McFadden G.I."/>
            <person name="Lane C.E."/>
            <person name="Keeling P.J."/>
            <person name="Gray M.W."/>
            <person name="Grigoriev I.V."/>
            <person name="Archibald J.M."/>
        </authorList>
    </citation>
    <scope>NUCLEOTIDE SEQUENCE</scope>
    <source>
        <strain evidence="3">CCMP2712</strain>
    </source>
</reference>
<dbReference type="HOGENOM" id="CLU_132942_1_0_1"/>
<evidence type="ECO:0000313" key="1">
    <source>
        <dbReference type="EMBL" id="EKX31959.1"/>
    </source>
</evidence>
<keyword evidence="3" id="KW-1185">Reference proteome</keyword>